<evidence type="ECO:0000256" key="3">
    <source>
        <dbReference type="ARBA" id="ARBA00023015"/>
    </source>
</evidence>
<proteinExistence type="inferred from homology"/>
<name>A0A4S8I860_MUSBA</name>
<dbReference type="SMART" id="SM00353">
    <property type="entry name" value="HLH"/>
    <property type="match status" value="1"/>
</dbReference>
<comment type="caution">
    <text evidence="7">The sequence shown here is derived from an EMBL/GenBank/DDBJ whole genome shotgun (WGS) entry which is preliminary data.</text>
</comment>
<dbReference type="PROSITE" id="PS50888">
    <property type="entry name" value="BHLH"/>
    <property type="match status" value="1"/>
</dbReference>
<keyword evidence="5" id="KW-0539">Nucleus</keyword>
<dbReference type="GO" id="GO:0003700">
    <property type="term" value="F:DNA-binding transcription factor activity"/>
    <property type="evidence" value="ECO:0007669"/>
    <property type="project" value="InterPro"/>
</dbReference>
<feature type="domain" description="BHLH" evidence="6">
    <location>
        <begin position="166"/>
        <end position="215"/>
    </location>
</feature>
<evidence type="ECO:0000313" key="8">
    <source>
        <dbReference type="Proteomes" id="UP000317650"/>
    </source>
</evidence>
<comment type="similarity">
    <text evidence="2">Belongs to the bHLH protein family.</text>
</comment>
<evidence type="ECO:0000313" key="7">
    <source>
        <dbReference type="EMBL" id="THU43799.1"/>
    </source>
</evidence>
<keyword evidence="3" id="KW-0805">Transcription regulation</keyword>
<dbReference type="InterPro" id="IPR011598">
    <property type="entry name" value="bHLH_dom"/>
</dbReference>
<comment type="subcellular location">
    <subcellularLocation>
        <location evidence="1">Nucleus</location>
    </subcellularLocation>
</comment>
<keyword evidence="8" id="KW-1185">Reference proteome</keyword>
<sequence length="322" mass="35249">MALSLDGCWEAAEHLIPDVGLFHESQSEVADALLGFFSDPVEACRLPIDSLFDRPGDAYDDTGSTLLPSLVPHPCFSAPSVVSLPPDLYAPSDEFDLYHRPKRPRSCNDLCRPWELMPEANSCNVAMPAPAVTGCQVPELSTEFMAPPLPAVVTPACDGERKAGGGFLSAQSVAARARRKRISEKTQELGRLIPGGNKMNTAEMFQAAYKYVKFLQAQVGILELMASIKVQKTRLHYIQSQSFASDGFIGLHMQGWNAPQQVEQKLRLLLASTVVHEKLSGEGRCLVPEQAIESMSTGRDIESDMLISKDLDRFIESVGRSN</sequence>
<keyword evidence="4" id="KW-0804">Transcription</keyword>
<dbReference type="SUPFAM" id="SSF47459">
    <property type="entry name" value="HLH, helix-loop-helix DNA-binding domain"/>
    <property type="match status" value="1"/>
</dbReference>
<gene>
    <name evidence="7" type="ORF">C4D60_Mb02t00600</name>
</gene>
<dbReference type="PANTHER" id="PTHR45914">
    <property type="entry name" value="TRANSCRIPTION FACTOR HEC3-RELATED"/>
    <property type="match status" value="1"/>
</dbReference>
<dbReference type="AlphaFoldDB" id="A0A4S8I860"/>
<dbReference type="InterPro" id="IPR036638">
    <property type="entry name" value="HLH_DNA-bd_sf"/>
</dbReference>
<organism evidence="7 8">
    <name type="scientific">Musa balbisiana</name>
    <name type="common">Banana</name>
    <dbReference type="NCBI Taxonomy" id="52838"/>
    <lineage>
        <taxon>Eukaryota</taxon>
        <taxon>Viridiplantae</taxon>
        <taxon>Streptophyta</taxon>
        <taxon>Embryophyta</taxon>
        <taxon>Tracheophyta</taxon>
        <taxon>Spermatophyta</taxon>
        <taxon>Magnoliopsida</taxon>
        <taxon>Liliopsida</taxon>
        <taxon>Zingiberales</taxon>
        <taxon>Musaceae</taxon>
        <taxon>Musa</taxon>
    </lineage>
</organism>
<dbReference type="GO" id="GO:0046983">
    <property type="term" value="F:protein dimerization activity"/>
    <property type="evidence" value="ECO:0007669"/>
    <property type="project" value="InterPro"/>
</dbReference>
<evidence type="ECO:0000256" key="2">
    <source>
        <dbReference type="ARBA" id="ARBA00005510"/>
    </source>
</evidence>
<dbReference type="Gene3D" id="4.10.280.10">
    <property type="entry name" value="Helix-loop-helix DNA-binding domain"/>
    <property type="match status" value="1"/>
</dbReference>
<dbReference type="Pfam" id="PF00010">
    <property type="entry name" value="HLH"/>
    <property type="match status" value="1"/>
</dbReference>
<protein>
    <recommendedName>
        <fullName evidence="6">BHLH domain-containing protein</fullName>
    </recommendedName>
</protein>
<evidence type="ECO:0000256" key="5">
    <source>
        <dbReference type="ARBA" id="ARBA00023242"/>
    </source>
</evidence>
<evidence type="ECO:0000259" key="6">
    <source>
        <dbReference type="PROSITE" id="PS50888"/>
    </source>
</evidence>
<dbReference type="EMBL" id="PYDT01000011">
    <property type="protein sequence ID" value="THU43799.1"/>
    <property type="molecule type" value="Genomic_DNA"/>
</dbReference>
<accession>A0A4S8I860</accession>
<dbReference type="InterPro" id="IPR045843">
    <property type="entry name" value="IND-like"/>
</dbReference>
<reference evidence="7 8" key="1">
    <citation type="journal article" date="2019" name="Nat. Plants">
        <title>Genome sequencing of Musa balbisiana reveals subgenome evolution and function divergence in polyploid bananas.</title>
        <authorList>
            <person name="Yao X."/>
        </authorList>
    </citation>
    <scope>NUCLEOTIDE SEQUENCE [LARGE SCALE GENOMIC DNA]</scope>
    <source>
        <strain evidence="8">cv. DH-PKW</strain>
        <tissue evidence="7">Leaves</tissue>
    </source>
</reference>
<evidence type="ECO:0000256" key="4">
    <source>
        <dbReference type="ARBA" id="ARBA00023163"/>
    </source>
</evidence>
<evidence type="ECO:0000256" key="1">
    <source>
        <dbReference type="ARBA" id="ARBA00004123"/>
    </source>
</evidence>
<dbReference type="Proteomes" id="UP000317650">
    <property type="component" value="Chromosome 2"/>
</dbReference>
<dbReference type="GO" id="GO:0005634">
    <property type="term" value="C:nucleus"/>
    <property type="evidence" value="ECO:0007669"/>
    <property type="project" value="UniProtKB-SubCell"/>
</dbReference>